<proteinExistence type="predicted"/>
<dbReference type="GeneID" id="35445410"/>
<name>A0A2G4SFH5_RHIZD</name>
<organism evidence="2 3">
    <name type="scientific">Rhizopus microsporus ATCC 52813</name>
    <dbReference type="NCBI Taxonomy" id="1340429"/>
    <lineage>
        <taxon>Eukaryota</taxon>
        <taxon>Fungi</taxon>
        <taxon>Fungi incertae sedis</taxon>
        <taxon>Mucoromycota</taxon>
        <taxon>Mucoromycotina</taxon>
        <taxon>Mucoromycetes</taxon>
        <taxon>Mucorales</taxon>
        <taxon>Mucorineae</taxon>
        <taxon>Rhizopodaceae</taxon>
        <taxon>Rhizopus</taxon>
    </lineage>
</organism>
<feature type="region of interest" description="Disordered" evidence="1">
    <location>
        <begin position="29"/>
        <end position="159"/>
    </location>
</feature>
<dbReference type="AlphaFoldDB" id="A0A2G4SFH5"/>
<feature type="compositionally biased region" description="Polar residues" evidence="1">
    <location>
        <begin position="93"/>
        <end position="115"/>
    </location>
</feature>
<evidence type="ECO:0000313" key="2">
    <source>
        <dbReference type="EMBL" id="PHZ07518.1"/>
    </source>
</evidence>
<sequence>MPTYSVNVFLCLKCGHVWADYPKRASAAKRHRNGRSVACSSSSTQPVSSESEITEPETSSGENDGLTSIPKFKGAIQRSEVSEEATPLARNPSHLNSKYVSVESCGQSVQEAGQNSPSPTSQPPSLVSVTVEVRSDDEMEAVSYSSEHLGKPNEASSNH</sequence>
<feature type="compositionally biased region" description="Low complexity" evidence="1">
    <location>
        <begin position="116"/>
        <end position="131"/>
    </location>
</feature>
<evidence type="ECO:0000256" key="1">
    <source>
        <dbReference type="SAM" id="MobiDB-lite"/>
    </source>
</evidence>
<dbReference type="EMBL" id="KZ303875">
    <property type="protein sequence ID" value="PHZ07518.1"/>
    <property type="molecule type" value="Genomic_DNA"/>
</dbReference>
<accession>A0A2G4SFH5</accession>
<dbReference type="RefSeq" id="XP_023461226.1">
    <property type="nucleotide sequence ID" value="XM_023614421.1"/>
</dbReference>
<keyword evidence="3" id="KW-1185">Reference proteome</keyword>
<feature type="compositionally biased region" description="Low complexity" evidence="1">
    <location>
        <begin position="36"/>
        <end position="62"/>
    </location>
</feature>
<gene>
    <name evidence="2" type="ORF">RHIMIDRAFT_303558</name>
</gene>
<evidence type="ECO:0000313" key="3">
    <source>
        <dbReference type="Proteomes" id="UP000242254"/>
    </source>
</evidence>
<reference evidence="2 3" key="1">
    <citation type="journal article" date="2016" name="Proc. Natl. Acad. Sci. U.S.A.">
        <title>Lipid metabolic changes in an early divergent fungus govern the establishment of a mutualistic symbiosis with endobacteria.</title>
        <authorList>
            <person name="Lastovetsky O.A."/>
            <person name="Gaspar M.L."/>
            <person name="Mondo S.J."/>
            <person name="LaButti K.M."/>
            <person name="Sandor L."/>
            <person name="Grigoriev I.V."/>
            <person name="Henry S.A."/>
            <person name="Pawlowska T.E."/>
        </authorList>
    </citation>
    <scope>NUCLEOTIDE SEQUENCE [LARGE SCALE GENOMIC DNA]</scope>
    <source>
        <strain evidence="2 3">ATCC 52813</strain>
    </source>
</reference>
<dbReference type="Proteomes" id="UP000242254">
    <property type="component" value="Unassembled WGS sequence"/>
</dbReference>
<protein>
    <submittedName>
        <fullName evidence="2">Uncharacterized protein</fullName>
    </submittedName>
</protein>